<keyword evidence="2" id="KW-0963">Cytoplasm</keyword>
<dbReference type="GO" id="GO:0003729">
    <property type="term" value="F:mRNA binding"/>
    <property type="evidence" value="ECO:0007669"/>
    <property type="project" value="TreeGrafter"/>
</dbReference>
<dbReference type="HOGENOM" id="CLU_012062_1_5_1"/>
<dbReference type="GO" id="GO:0005737">
    <property type="term" value="C:cytoplasm"/>
    <property type="evidence" value="ECO:0007669"/>
    <property type="project" value="UniProtKB-SubCell"/>
</dbReference>
<dbReference type="eggNOG" id="KOG4205">
    <property type="taxonomic scope" value="Eukaryota"/>
</dbReference>
<proteinExistence type="predicted"/>
<dbReference type="Proteomes" id="UP000015104">
    <property type="component" value="Unassembled WGS sequence"/>
</dbReference>
<dbReference type="EnsemblMetazoa" id="tetur08g05490.1">
    <property type="protein sequence ID" value="tetur08g05490.1"/>
    <property type="gene ID" value="tetur08g05490"/>
</dbReference>
<evidence type="ECO:0000256" key="4">
    <source>
        <dbReference type="ARBA" id="ARBA00022884"/>
    </source>
</evidence>
<dbReference type="PANTHER" id="PTHR48032">
    <property type="entry name" value="RNA-BINDING PROTEIN MUSASHI HOMOLOG RBP6"/>
    <property type="match status" value="1"/>
</dbReference>
<dbReference type="FunFam" id="3.30.70.330:FF:000427">
    <property type="entry name" value="Heterogeneous nuclear ribonucleoprotein 27C"/>
    <property type="match status" value="1"/>
</dbReference>
<dbReference type="SUPFAM" id="SSF54928">
    <property type="entry name" value="RNA-binding domain, RBD"/>
    <property type="match status" value="1"/>
</dbReference>
<feature type="domain" description="RRM" evidence="6">
    <location>
        <begin position="10"/>
        <end position="92"/>
    </location>
</feature>
<dbReference type="PROSITE" id="PS50102">
    <property type="entry name" value="RRM"/>
    <property type="match status" value="2"/>
</dbReference>
<dbReference type="InterPro" id="IPR012677">
    <property type="entry name" value="Nucleotide-bd_a/b_plait_sf"/>
</dbReference>
<dbReference type="EMBL" id="CAEY01001955">
    <property type="status" value="NOT_ANNOTATED_CDS"/>
    <property type="molecule type" value="Genomic_DNA"/>
</dbReference>
<keyword evidence="4 5" id="KW-0694">RNA-binding</keyword>
<keyword evidence="3" id="KW-0677">Repeat</keyword>
<dbReference type="SMART" id="SM00360">
    <property type="entry name" value="RRM"/>
    <property type="match status" value="2"/>
</dbReference>
<evidence type="ECO:0000256" key="1">
    <source>
        <dbReference type="ARBA" id="ARBA00004496"/>
    </source>
</evidence>
<sequence length="150" mass="16973">MTQDTEEEVGKLFVGGLSWETTKEKLNDYFIQFGEIADCVVMKNPETGRSRGFGFVTFKDPNCVQTVLNAGPHHLDERTIDPKSCNPKSAQKGKRDAKMLNYPKIFLGGLPSDVNETVLRQFFSKYGKVVEVVIMYDQERKKTRGNGFRG</sequence>
<evidence type="ECO:0000259" key="6">
    <source>
        <dbReference type="PROSITE" id="PS50102"/>
    </source>
</evidence>
<evidence type="ECO:0000313" key="7">
    <source>
        <dbReference type="EnsemblMetazoa" id="tetur08g05490.1"/>
    </source>
</evidence>
<dbReference type="InterPro" id="IPR035979">
    <property type="entry name" value="RBD_domain_sf"/>
</dbReference>
<dbReference type="InterPro" id="IPR000504">
    <property type="entry name" value="RRM_dom"/>
</dbReference>
<dbReference type="Gene3D" id="3.30.70.330">
    <property type="match status" value="2"/>
</dbReference>
<keyword evidence="8" id="KW-1185">Reference proteome</keyword>
<evidence type="ECO:0000256" key="3">
    <source>
        <dbReference type="ARBA" id="ARBA00022737"/>
    </source>
</evidence>
<evidence type="ECO:0000313" key="8">
    <source>
        <dbReference type="Proteomes" id="UP000015104"/>
    </source>
</evidence>
<accession>T1KBW2</accession>
<evidence type="ECO:0000256" key="5">
    <source>
        <dbReference type="PROSITE-ProRule" id="PRU00176"/>
    </source>
</evidence>
<dbReference type="AlphaFoldDB" id="T1KBW2"/>
<dbReference type="CDD" id="cd12325">
    <property type="entry name" value="RRM1_hnRNPA_hnRNPD_like"/>
    <property type="match status" value="1"/>
</dbReference>
<dbReference type="STRING" id="32264.T1KBW2"/>
<feature type="domain" description="RRM" evidence="6">
    <location>
        <begin position="103"/>
        <end position="150"/>
    </location>
</feature>
<reference evidence="8" key="1">
    <citation type="submission" date="2011-08" db="EMBL/GenBank/DDBJ databases">
        <authorList>
            <person name="Rombauts S."/>
        </authorList>
    </citation>
    <scope>NUCLEOTIDE SEQUENCE</scope>
    <source>
        <strain evidence="8">London</strain>
    </source>
</reference>
<protein>
    <recommendedName>
        <fullName evidence="6">RRM domain-containing protein</fullName>
    </recommendedName>
</protein>
<organism evidence="7 8">
    <name type="scientific">Tetranychus urticae</name>
    <name type="common">Two-spotted spider mite</name>
    <dbReference type="NCBI Taxonomy" id="32264"/>
    <lineage>
        <taxon>Eukaryota</taxon>
        <taxon>Metazoa</taxon>
        <taxon>Ecdysozoa</taxon>
        <taxon>Arthropoda</taxon>
        <taxon>Chelicerata</taxon>
        <taxon>Arachnida</taxon>
        <taxon>Acari</taxon>
        <taxon>Acariformes</taxon>
        <taxon>Trombidiformes</taxon>
        <taxon>Prostigmata</taxon>
        <taxon>Eleutherengona</taxon>
        <taxon>Raphignathae</taxon>
        <taxon>Tetranychoidea</taxon>
        <taxon>Tetranychidae</taxon>
        <taxon>Tetranychus</taxon>
    </lineage>
</organism>
<dbReference type="GO" id="GO:0006417">
    <property type="term" value="P:regulation of translation"/>
    <property type="evidence" value="ECO:0007669"/>
    <property type="project" value="TreeGrafter"/>
</dbReference>
<dbReference type="Pfam" id="PF00076">
    <property type="entry name" value="RRM_1"/>
    <property type="match status" value="2"/>
</dbReference>
<dbReference type="PANTHER" id="PTHR48032:SF18">
    <property type="entry name" value="RRM DOMAIN-CONTAINING PROTEIN"/>
    <property type="match status" value="1"/>
</dbReference>
<reference evidence="7" key="2">
    <citation type="submission" date="2015-06" db="UniProtKB">
        <authorList>
            <consortium name="EnsemblMetazoa"/>
        </authorList>
    </citation>
    <scope>IDENTIFICATION</scope>
</reference>
<name>T1KBW2_TETUR</name>
<comment type="subcellular location">
    <subcellularLocation>
        <location evidence="1">Cytoplasm</location>
    </subcellularLocation>
</comment>
<evidence type="ECO:0000256" key="2">
    <source>
        <dbReference type="ARBA" id="ARBA00022490"/>
    </source>
</evidence>